<proteinExistence type="predicted"/>
<gene>
    <name evidence="2" type="ORF">GCM10017771_73940</name>
</gene>
<reference evidence="2" key="1">
    <citation type="journal article" date="2014" name="Int. J. Syst. Evol. Microbiol.">
        <title>Complete genome sequence of Corynebacterium casei LMG S-19264T (=DSM 44701T), isolated from a smear-ripened cheese.</title>
        <authorList>
            <consortium name="US DOE Joint Genome Institute (JGI-PGF)"/>
            <person name="Walter F."/>
            <person name="Albersmeier A."/>
            <person name="Kalinowski J."/>
            <person name="Ruckert C."/>
        </authorList>
    </citation>
    <scope>NUCLEOTIDE SEQUENCE</scope>
    <source>
        <strain evidence="2">CGMCC 4.7403</strain>
    </source>
</reference>
<evidence type="ECO:0000256" key="1">
    <source>
        <dbReference type="SAM" id="MobiDB-lite"/>
    </source>
</evidence>
<dbReference type="EMBL" id="BNAT01000036">
    <property type="protein sequence ID" value="GHE51648.1"/>
    <property type="molecule type" value="Genomic_DNA"/>
</dbReference>
<comment type="caution">
    <text evidence="2">The sequence shown here is derived from an EMBL/GenBank/DDBJ whole genome shotgun (WGS) entry which is preliminary data.</text>
</comment>
<evidence type="ECO:0000313" key="3">
    <source>
        <dbReference type="Proteomes" id="UP000603227"/>
    </source>
</evidence>
<dbReference type="AlphaFoldDB" id="A0A918ZGI6"/>
<accession>A0A918ZGI6</accession>
<protein>
    <submittedName>
        <fullName evidence="2">Uncharacterized protein</fullName>
    </submittedName>
</protein>
<reference evidence="2" key="2">
    <citation type="submission" date="2020-09" db="EMBL/GenBank/DDBJ databases">
        <authorList>
            <person name="Sun Q."/>
            <person name="Zhou Y."/>
        </authorList>
    </citation>
    <scope>NUCLEOTIDE SEQUENCE</scope>
    <source>
        <strain evidence="2">CGMCC 4.7403</strain>
    </source>
</reference>
<keyword evidence="3" id="KW-1185">Reference proteome</keyword>
<organism evidence="2 3">
    <name type="scientific">Streptomyces capitiformicae</name>
    <dbReference type="NCBI Taxonomy" id="2014920"/>
    <lineage>
        <taxon>Bacteria</taxon>
        <taxon>Bacillati</taxon>
        <taxon>Actinomycetota</taxon>
        <taxon>Actinomycetes</taxon>
        <taxon>Kitasatosporales</taxon>
        <taxon>Streptomycetaceae</taxon>
        <taxon>Streptomyces</taxon>
    </lineage>
</organism>
<sequence length="107" mass="11535">MRRGSAGASSKFGRSSRLGSCGGREAATEQPATGASFGRSRGAPIKPQVKPLRLRGQRLKRLGLDIYEHPLGVQVCVIDGKLQSLQSLPWLPQASEQAFCDVRKDSD</sequence>
<feature type="region of interest" description="Disordered" evidence="1">
    <location>
        <begin position="1"/>
        <end position="51"/>
    </location>
</feature>
<name>A0A918ZGI6_9ACTN</name>
<evidence type="ECO:0000313" key="2">
    <source>
        <dbReference type="EMBL" id="GHE51648.1"/>
    </source>
</evidence>
<dbReference type="Proteomes" id="UP000603227">
    <property type="component" value="Unassembled WGS sequence"/>
</dbReference>